<feature type="domain" description="Guanylate kinase-like" evidence="2">
    <location>
        <begin position="614"/>
        <end position="796"/>
    </location>
</feature>
<dbReference type="Gene3D" id="3.30.63.10">
    <property type="entry name" value="Guanylate Kinase phosphate binding domain"/>
    <property type="match status" value="1"/>
</dbReference>
<dbReference type="InterPro" id="IPR008145">
    <property type="entry name" value="GK/Ca_channel_bsu"/>
</dbReference>
<sequence length="854" mass="96330">MPSAINSESEVAQVSGFAVLLKEALQHARDVKPSTSIEPALTESNFETFLSRIPQVFTETDSDAPATDKARQYAIVETAARDLFSTLVATTQIDTPEFVQVWNFFDILSILSDNEQCDPALLCWLVEELLDAQTIDGCRRIFDYLESRRERIIAKNLKQKSLVMLRTCNELLRRLSRAEDAAFCGRVFIFMFQSFPLGDRSSVNLRGEYHVDNVTKYEVTPAKIEGDGDEMQVDEPSSESQPEKDERASAKSGSKAVSFDAKNKPTQDKPLDTDALYPIFWSLQHHFSQPLALFDAVEFTKFKDALGSTLSAFETVDKMQRSTKSSDDSRISAQKRKHPESTEERDGSNYNPKYLTSRDLFDLEIGDLYFRRHILIQALIVMEFLASLAPQAKSKIAGIKAPNKSVLYADHVLSDDDAKWVRSMKERITSYLQAGPDGYFFFRVVESVLSRDKGWVRWKIESCPPIDRPAVTPSEFREAMDGARRLATNKRLRPTPMGALDLNFLQEEDGEAAMERLKDPARWKLPDLDKFRDKIASDDFDLGFANSEKEKVDILELKASKTWRAFRLARRDKLANLDHVEDWQKVDVIFEDLQSLEDDAVEESEEKDQLPEDSQPVVVVVPRGLPEQDLTSRLMELRKGVFGRVVQHTTRSAVDGEVHGKDFHFVDTKEFNQIMDGDYFLETITRNGADFGTNRKLADALMEASKVPMIELDRERASNAKDNGYRARYVFVAPASTEDLEAQLKVDGIDDETRLAEILKAAQEDIDHSSTEGFYDIVIKSSDAEDAVKQLEAFIYGAKLETNGVEESADVAEVVIDEDVKMGEEDAAPSPPPAELQDVETAPETTQEIVTTTN</sequence>
<reference evidence="4" key="1">
    <citation type="submission" date="2016-02" db="EMBL/GenBank/DDBJ databases">
        <title>Draft genome sequence of Microdochium bolleyi, a fungal endophyte of beachgrass.</title>
        <authorList>
            <consortium name="DOE Joint Genome Institute"/>
            <person name="David A.S."/>
            <person name="May G."/>
            <person name="Haridas S."/>
            <person name="Lim J."/>
            <person name="Wang M."/>
            <person name="Labutti K."/>
            <person name="Lipzen A."/>
            <person name="Barry K."/>
            <person name="Grigoriev I.V."/>
        </authorList>
    </citation>
    <scope>NUCLEOTIDE SEQUENCE [LARGE SCALE GENOMIC DNA]</scope>
    <source>
        <strain evidence="4">J235TASD1</strain>
    </source>
</reference>
<keyword evidence="3" id="KW-0648">Protein biosynthesis</keyword>
<dbReference type="Proteomes" id="UP000070501">
    <property type="component" value="Unassembled WGS sequence"/>
</dbReference>
<feature type="region of interest" description="Disordered" evidence="1">
    <location>
        <begin position="318"/>
        <end position="350"/>
    </location>
</feature>
<dbReference type="SUPFAM" id="SSF52540">
    <property type="entry name" value="P-loop containing nucleoside triphosphate hydrolases"/>
    <property type="match status" value="1"/>
</dbReference>
<dbReference type="Pfam" id="PF00625">
    <property type="entry name" value="Guanylate_kin"/>
    <property type="match status" value="1"/>
</dbReference>
<dbReference type="PANTHER" id="PTHR13265">
    <property type="entry name" value="THO COMPLEX SUBUNIT 1"/>
    <property type="match status" value="1"/>
</dbReference>
<keyword evidence="4" id="KW-1185">Reference proteome</keyword>
<dbReference type="InterPro" id="IPR008144">
    <property type="entry name" value="Guanylate_kin-like_dom"/>
</dbReference>
<proteinExistence type="predicted"/>
<dbReference type="GO" id="GO:0003746">
    <property type="term" value="F:translation elongation factor activity"/>
    <property type="evidence" value="ECO:0007669"/>
    <property type="project" value="UniProtKB-KW"/>
</dbReference>
<dbReference type="PROSITE" id="PS50052">
    <property type="entry name" value="GUANYLATE_KINASE_2"/>
    <property type="match status" value="1"/>
</dbReference>
<evidence type="ECO:0000313" key="3">
    <source>
        <dbReference type="EMBL" id="KXJ97428.1"/>
    </source>
</evidence>
<dbReference type="InterPro" id="IPR021861">
    <property type="entry name" value="THO_THOC1"/>
</dbReference>
<accession>A0A136JJU7</accession>
<dbReference type="InParanoid" id="A0A136JJU7"/>
<dbReference type="PANTHER" id="PTHR13265:SF0">
    <property type="entry name" value="HPR1"/>
    <property type="match status" value="1"/>
</dbReference>
<dbReference type="AlphaFoldDB" id="A0A136JJU7"/>
<feature type="region of interest" description="Disordered" evidence="1">
    <location>
        <begin position="821"/>
        <end position="854"/>
    </location>
</feature>
<dbReference type="STRING" id="196109.A0A136JJU7"/>
<dbReference type="EMBL" id="KQ964245">
    <property type="protein sequence ID" value="KXJ97428.1"/>
    <property type="molecule type" value="Genomic_DNA"/>
</dbReference>
<feature type="compositionally biased region" description="Acidic residues" evidence="1">
    <location>
        <begin position="227"/>
        <end position="237"/>
    </location>
</feature>
<keyword evidence="3" id="KW-0251">Elongation factor</keyword>
<organism evidence="3 4">
    <name type="scientific">Microdochium bolleyi</name>
    <dbReference type="NCBI Taxonomy" id="196109"/>
    <lineage>
        <taxon>Eukaryota</taxon>
        <taxon>Fungi</taxon>
        <taxon>Dikarya</taxon>
        <taxon>Ascomycota</taxon>
        <taxon>Pezizomycotina</taxon>
        <taxon>Sordariomycetes</taxon>
        <taxon>Xylariomycetidae</taxon>
        <taxon>Xylariales</taxon>
        <taxon>Microdochiaceae</taxon>
        <taxon>Microdochium</taxon>
    </lineage>
</organism>
<evidence type="ECO:0000256" key="1">
    <source>
        <dbReference type="SAM" id="MobiDB-lite"/>
    </source>
</evidence>
<feature type="compositionally biased region" description="Polar residues" evidence="1">
    <location>
        <begin position="843"/>
        <end position="854"/>
    </location>
</feature>
<protein>
    <submittedName>
        <fullName evidence="3">THO complex subunit 1 transcription elongation factor-domain-containing protein</fullName>
    </submittedName>
</protein>
<feature type="compositionally biased region" description="Basic and acidic residues" evidence="1">
    <location>
        <begin position="318"/>
        <end position="330"/>
    </location>
</feature>
<dbReference type="OrthoDB" id="10257415at2759"/>
<gene>
    <name evidence="3" type="ORF">Micbo1qcDRAFT_7776</name>
</gene>
<evidence type="ECO:0000259" key="2">
    <source>
        <dbReference type="PROSITE" id="PS50052"/>
    </source>
</evidence>
<dbReference type="SMART" id="SM00072">
    <property type="entry name" value="GuKc"/>
    <property type="match status" value="1"/>
</dbReference>
<dbReference type="GO" id="GO:0006406">
    <property type="term" value="P:mRNA export from nucleus"/>
    <property type="evidence" value="ECO:0007669"/>
    <property type="project" value="TreeGrafter"/>
</dbReference>
<dbReference type="Pfam" id="PF11957">
    <property type="entry name" value="efThoc1"/>
    <property type="match status" value="1"/>
</dbReference>
<evidence type="ECO:0000313" key="4">
    <source>
        <dbReference type="Proteomes" id="UP000070501"/>
    </source>
</evidence>
<feature type="region of interest" description="Disordered" evidence="1">
    <location>
        <begin position="225"/>
        <end position="269"/>
    </location>
</feature>
<dbReference type="Gene3D" id="3.40.50.300">
    <property type="entry name" value="P-loop containing nucleotide triphosphate hydrolases"/>
    <property type="match status" value="1"/>
</dbReference>
<dbReference type="InterPro" id="IPR027417">
    <property type="entry name" value="P-loop_NTPase"/>
</dbReference>
<name>A0A136JJU7_9PEZI</name>
<dbReference type="GO" id="GO:0000445">
    <property type="term" value="C:THO complex part of transcription export complex"/>
    <property type="evidence" value="ECO:0007669"/>
    <property type="project" value="TreeGrafter"/>
</dbReference>